<organism evidence="1 2">
    <name type="scientific">Mola mola</name>
    <name type="common">Ocean sunfish</name>
    <name type="synonym">Tetraodon mola</name>
    <dbReference type="NCBI Taxonomy" id="94237"/>
    <lineage>
        <taxon>Eukaryota</taxon>
        <taxon>Metazoa</taxon>
        <taxon>Chordata</taxon>
        <taxon>Craniata</taxon>
        <taxon>Vertebrata</taxon>
        <taxon>Euteleostomi</taxon>
        <taxon>Actinopterygii</taxon>
        <taxon>Neopterygii</taxon>
        <taxon>Teleostei</taxon>
        <taxon>Neoteleostei</taxon>
        <taxon>Acanthomorphata</taxon>
        <taxon>Eupercaria</taxon>
        <taxon>Tetraodontiformes</taxon>
        <taxon>Molidae</taxon>
        <taxon>Mola</taxon>
    </lineage>
</organism>
<dbReference type="Ensembl" id="ENSMMOT00000012045.1">
    <property type="protein sequence ID" value="ENSMMOP00000011845.1"/>
    <property type="gene ID" value="ENSMMOG00000009105.1"/>
</dbReference>
<protein>
    <submittedName>
        <fullName evidence="1">Uncharacterized protein</fullName>
    </submittedName>
</protein>
<proteinExistence type="predicted"/>
<dbReference type="Proteomes" id="UP000261620">
    <property type="component" value="Unplaced"/>
</dbReference>
<accession>A0A3Q4B320</accession>
<dbReference type="AlphaFoldDB" id="A0A3Q4B320"/>
<evidence type="ECO:0000313" key="2">
    <source>
        <dbReference type="Proteomes" id="UP000261620"/>
    </source>
</evidence>
<sequence>MSHHLFRSAKSSGCWSLDAMTFYMFSVAFSPNTHLLSAVLRKYVRLCLTTANLCVRDCRQILRVAPP</sequence>
<name>A0A3Q4B320_MOLML</name>
<reference evidence="1" key="2">
    <citation type="submission" date="2025-09" db="UniProtKB">
        <authorList>
            <consortium name="Ensembl"/>
        </authorList>
    </citation>
    <scope>IDENTIFICATION</scope>
</reference>
<reference evidence="1" key="1">
    <citation type="submission" date="2025-08" db="UniProtKB">
        <authorList>
            <consortium name="Ensembl"/>
        </authorList>
    </citation>
    <scope>IDENTIFICATION</scope>
</reference>
<evidence type="ECO:0000313" key="1">
    <source>
        <dbReference type="Ensembl" id="ENSMMOP00000011845.1"/>
    </source>
</evidence>
<keyword evidence="2" id="KW-1185">Reference proteome</keyword>